<keyword evidence="10" id="KW-0406">Ion transport</keyword>
<evidence type="ECO:0000313" key="12">
    <source>
        <dbReference type="Proteomes" id="UP001597145"/>
    </source>
</evidence>
<dbReference type="Pfam" id="PF02537">
    <property type="entry name" value="CRCB"/>
    <property type="match status" value="1"/>
</dbReference>
<proteinExistence type="inferred from homology"/>
<comment type="caution">
    <text evidence="11">The sequence shown here is derived from an EMBL/GenBank/DDBJ whole genome shotgun (WGS) entry which is preliminary data.</text>
</comment>
<feature type="binding site" evidence="10">
    <location>
        <position position="72"/>
    </location>
    <ligand>
        <name>Na(+)</name>
        <dbReference type="ChEBI" id="CHEBI:29101"/>
        <note>structural</note>
    </ligand>
</feature>
<comment type="subcellular location">
    <subcellularLocation>
        <location evidence="1 10">Cell membrane</location>
        <topology evidence="1 10">Multi-pass membrane protein</topology>
    </subcellularLocation>
</comment>
<keyword evidence="4 10" id="KW-1133">Transmembrane helix</keyword>
<reference evidence="12" key="1">
    <citation type="journal article" date="2019" name="Int. J. Syst. Evol. Microbiol.">
        <title>The Global Catalogue of Microorganisms (GCM) 10K type strain sequencing project: providing services to taxonomists for standard genome sequencing and annotation.</title>
        <authorList>
            <consortium name="The Broad Institute Genomics Platform"/>
            <consortium name="The Broad Institute Genome Sequencing Center for Infectious Disease"/>
            <person name="Wu L."/>
            <person name="Ma J."/>
        </authorList>
    </citation>
    <scope>NUCLEOTIDE SEQUENCE [LARGE SCALE GENOMIC DNA]</scope>
    <source>
        <strain evidence="12">JCM 12165</strain>
    </source>
</reference>
<dbReference type="EMBL" id="JBHUCP010000009">
    <property type="protein sequence ID" value="MFD1530874.1"/>
    <property type="molecule type" value="Genomic_DNA"/>
</dbReference>
<keyword evidence="10" id="KW-0813">Transport</keyword>
<organism evidence="11 12">
    <name type="scientific">Pseudonocardia aurantiaca</name>
    <dbReference type="NCBI Taxonomy" id="75290"/>
    <lineage>
        <taxon>Bacteria</taxon>
        <taxon>Bacillati</taxon>
        <taxon>Actinomycetota</taxon>
        <taxon>Actinomycetes</taxon>
        <taxon>Pseudonocardiales</taxon>
        <taxon>Pseudonocardiaceae</taxon>
        <taxon>Pseudonocardia</taxon>
    </lineage>
</organism>
<protein>
    <recommendedName>
        <fullName evidence="10">Fluoride-specific ion channel FluC</fullName>
    </recommendedName>
</protein>
<dbReference type="Proteomes" id="UP001597145">
    <property type="component" value="Unassembled WGS sequence"/>
</dbReference>
<keyword evidence="2 10" id="KW-1003">Cell membrane</keyword>
<keyword evidence="10" id="KW-0915">Sodium</keyword>
<evidence type="ECO:0000256" key="3">
    <source>
        <dbReference type="ARBA" id="ARBA00022692"/>
    </source>
</evidence>
<accession>A0ABW4FJU2</accession>
<comment type="similarity">
    <text evidence="7 10">Belongs to the fluoride channel Fluc/FEX (TC 1.A.43) family.</text>
</comment>
<keyword evidence="10" id="KW-0479">Metal-binding</keyword>
<evidence type="ECO:0000256" key="5">
    <source>
        <dbReference type="ARBA" id="ARBA00023136"/>
    </source>
</evidence>
<dbReference type="InterPro" id="IPR003691">
    <property type="entry name" value="FluC"/>
</dbReference>
<feature type="binding site" evidence="10">
    <location>
        <position position="69"/>
    </location>
    <ligand>
        <name>Na(+)</name>
        <dbReference type="ChEBI" id="CHEBI:29101"/>
        <note>structural</note>
    </ligand>
</feature>
<sequence>MTTLLVALGAAVGAPLRYLTDRLVQARHGTGFPWGTYVVNVTGSFVLGLVTGAAASPDVVALVGTGFCGALTTYSTFSYETVQLGSGQPGARASRLLATLNAVGSVLAGLGAAGLGLTVGSAVAS</sequence>
<evidence type="ECO:0000256" key="4">
    <source>
        <dbReference type="ARBA" id="ARBA00022989"/>
    </source>
</evidence>
<dbReference type="HAMAP" id="MF_00454">
    <property type="entry name" value="FluC"/>
    <property type="match status" value="1"/>
</dbReference>
<evidence type="ECO:0000256" key="8">
    <source>
        <dbReference type="ARBA" id="ARBA00035585"/>
    </source>
</evidence>
<evidence type="ECO:0000256" key="7">
    <source>
        <dbReference type="ARBA" id="ARBA00035120"/>
    </source>
</evidence>
<evidence type="ECO:0000256" key="9">
    <source>
        <dbReference type="ARBA" id="ARBA00049940"/>
    </source>
</evidence>
<evidence type="ECO:0000313" key="11">
    <source>
        <dbReference type="EMBL" id="MFD1530874.1"/>
    </source>
</evidence>
<keyword evidence="12" id="KW-1185">Reference proteome</keyword>
<gene>
    <name evidence="10" type="primary">fluC</name>
    <name evidence="10" type="synonym">crcB</name>
    <name evidence="11" type="ORF">ACFSCY_15640</name>
</gene>
<evidence type="ECO:0000256" key="2">
    <source>
        <dbReference type="ARBA" id="ARBA00022475"/>
    </source>
</evidence>
<feature type="transmembrane region" description="Helical" evidence="10">
    <location>
        <begin position="37"/>
        <end position="54"/>
    </location>
</feature>
<keyword evidence="6 10" id="KW-0407">Ion channel</keyword>
<comment type="catalytic activity">
    <reaction evidence="8">
        <text>fluoride(in) = fluoride(out)</text>
        <dbReference type="Rhea" id="RHEA:76159"/>
        <dbReference type="ChEBI" id="CHEBI:17051"/>
    </reaction>
    <physiologicalReaction direction="left-to-right" evidence="8">
        <dbReference type="Rhea" id="RHEA:76160"/>
    </physiologicalReaction>
</comment>
<keyword evidence="3 10" id="KW-0812">Transmembrane</keyword>
<dbReference type="PANTHER" id="PTHR28259">
    <property type="entry name" value="FLUORIDE EXPORT PROTEIN 1-RELATED"/>
    <property type="match status" value="1"/>
</dbReference>
<dbReference type="RefSeq" id="WP_343970793.1">
    <property type="nucleotide sequence ID" value="NZ_BAAAJG010000002.1"/>
</dbReference>
<evidence type="ECO:0000256" key="6">
    <source>
        <dbReference type="ARBA" id="ARBA00023303"/>
    </source>
</evidence>
<dbReference type="PANTHER" id="PTHR28259:SF1">
    <property type="entry name" value="FLUORIDE EXPORT PROTEIN 1-RELATED"/>
    <property type="match status" value="1"/>
</dbReference>
<feature type="transmembrane region" description="Helical" evidence="10">
    <location>
        <begin position="59"/>
        <end position="77"/>
    </location>
</feature>
<evidence type="ECO:0000256" key="10">
    <source>
        <dbReference type="HAMAP-Rule" id="MF_00454"/>
    </source>
</evidence>
<evidence type="ECO:0000256" key="1">
    <source>
        <dbReference type="ARBA" id="ARBA00004651"/>
    </source>
</evidence>
<comment type="activity regulation">
    <text evidence="10">Na(+) is not transported, but it plays an essential structural role and its presence is essential for fluoride channel function.</text>
</comment>
<comment type="function">
    <text evidence="9 10">Fluoride-specific ion channel. Important for reducing fluoride concentration in the cell, thus reducing its toxicity.</text>
</comment>
<name>A0ABW4FJU2_9PSEU</name>
<keyword evidence="5 10" id="KW-0472">Membrane</keyword>
<feature type="transmembrane region" description="Helical" evidence="10">
    <location>
        <begin position="97"/>
        <end position="124"/>
    </location>
</feature>